<evidence type="ECO:0000256" key="1">
    <source>
        <dbReference type="ARBA" id="ARBA00023125"/>
    </source>
</evidence>
<dbReference type="InterPro" id="IPR006600">
    <property type="entry name" value="HTH_CenpB_DNA-bd_dom"/>
</dbReference>
<dbReference type="Gene3D" id="1.10.10.60">
    <property type="entry name" value="Homeodomain-like"/>
    <property type="match status" value="1"/>
</dbReference>
<dbReference type="Pfam" id="PF03221">
    <property type="entry name" value="HTH_Tnp_Tc5"/>
    <property type="match status" value="1"/>
</dbReference>
<feature type="compositionally biased region" description="Polar residues" evidence="2">
    <location>
        <begin position="163"/>
        <end position="200"/>
    </location>
</feature>
<proteinExistence type="predicted"/>
<dbReference type="GO" id="GO:0003677">
    <property type="term" value="F:DNA binding"/>
    <property type="evidence" value="ECO:0007669"/>
    <property type="project" value="UniProtKB-KW"/>
</dbReference>
<dbReference type="OrthoDB" id="2507562at2759"/>
<feature type="compositionally biased region" description="Low complexity" evidence="2">
    <location>
        <begin position="269"/>
        <end position="298"/>
    </location>
</feature>
<evidence type="ECO:0000259" key="3">
    <source>
        <dbReference type="PROSITE" id="PS51253"/>
    </source>
</evidence>
<feature type="region of interest" description="Disordered" evidence="2">
    <location>
        <begin position="146"/>
        <end position="200"/>
    </location>
</feature>
<keyword evidence="1" id="KW-0238">DNA-binding</keyword>
<reference evidence="5" key="1">
    <citation type="journal article" date="2018" name="Nat. Microbiol.">
        <title>Leveraging single-cell genomics to expand the fungal tree of life.</title>
        <authorList>
            <person name="Ahrendt S.R."/>
            <person name="Quandt C.A."/>
            <person name="Ciobanu D."/>
            <person name="Clum A."/>
            <person name="Salamov A."/>
            <person name="Andreopoulos B."/>
            <person name="Cheng J.F."/>
            <person name="Woyke T."/>
            <person name="Pelin A."/>
            <person name="Henrissat B."/>
            <person name="Reynolds N.K."/>
            <person name="Benny G.L."/>
            <person name="Smith M.E."/>
            <person name="James T.Y."/>
            <person name="Grigoriev I.V."/>
        </authorList>
    </citation>
    <scope>NUCLEOTIDE SEQUENCE [LARGE SCALE GENOMIC DNA]</scope>
    <source>
        <strain evidence="5">Baker2002</strain>
    </source>
</reference>
<gene>
    <name evidence="4" type="ORF">METBISCDRAFT_18274</name>
</gene>
<accession>A0A4P9ZB95</accession>
<name>A0A4P9ZB95_9ASCO</name>
<feature type="domain" description="HTH CENPB-type" evidence="3">
    <location>
        <begin position="73"/>
        <end position="148"/>
    </location>
</feature>
<dbReference type="InterPro" id="IPR009057">
    <property type="entry name" value="Homeodomain-like_sf"/>
</dbReference>
<organism evidence="4 5">
    <name type="scientific">Metschnikowia bicuspidata</name>
    <dbReference type="NCBI Taxonomy" id="27322"/>
    <lineage>
        <taxon>Eukaryota</taxon>
        <taxon>Fungi</taxon>
        <taxon>Dikarya</taxon>
        <taxon>Ascomycota</taxon>
        <taxon>Saccharomycotina</taxon>
        <taxon>Pichiomycetes</taxon>
        <taxon>Metschnikowiaceae</taxon>
        <taxon>Metschnikowia</taxon>
    </lineage>
</organism>
<protein>
    <submittedName>
        <fullName evidence="4">CenpB-DNA-bind-domain-containing protein</fullName>
    </submittedName>
</protein>
<dbReference type="EMBL" id="ML004481">
    <property type="protein sequence ID" value="RKP29592.1"/>
    <property type="molecule type" value="Genomic_DNA"/>
</dbReference>
<dbReference type="PROSITE" id="PS51253">
    <property type="entry name" value="HTH_CENPB"/>
    <property type="match status" value="1"/>
</dbReference>
<feature type="region of interest" description="Disordered" evidence="2">
    <location>
        <begin position="268"/>
        <end position="307"/>
    </location>
</feature>
<sequence length="330" mass="39011">MPRPRKSTVPRATLEQKVKILDFYRQSNKPQLVTVDTFKDKVAISTLTFNDWVKKEHVIRQQYAELEGEVQRNSRRRTKFKYERINRAMDLLVVQRLERGEPVTDPILREYWQVYAHQYGVENPKRLSLFSHGWLNQFKKRHGILKKMQAADRTPDSSRAGRATTSTNKEPLTDMSNSSSRSMTTPYYENTQETSPSVVTPSDFERFLRTVADPFFRKNQYDYPQTIRLYQELKSSFNSERLISLRSTQDDDLKRENLRMLRQLAYHNSQRGHSQSTTHSQHSQRSQLQQHSQLSQHSQHAESTSFGEEQLWSNKSELRKLWEQNKLLLS</sequence>
<evidence type="ECO:0000313" key="4">
    <source>
        <dbReference type="EMBL" id="RKP29592.1"/>
    </source>
</evidence>
<evidence type="ECO:0000256" key="2">
    <source>
        <dbReference type="SAM" id="MobiDB-lite"/>
    </source>
</evidence>
<dbReference type="SUPFAM" id="SSF46689">
    <property type="entry name" value="Homeodomain-like"/>
    <property type="match status" value="1"/>
</dbReference>
<evidence type="ECO:0000313" key="5">
    <source>
        <dbReference type="Proteomes" id="UP000268321"/>
    </source>
</evidence>
<dbReference type="AlphaFoldDB" id="A0A4P9ZB95"/>
<keyword evidence="5" id="KW-1185">Reference proteome</keyword>
<dbReference type="Proteomes" id="UP000268321">
    <property type="component" value="Unassembled WGS sequence"/>
</dbReference>